<evidence type="ECO:0000259" key="6">
    <source>
        <dbReference type="Pfam" id="PF03143"/>
    </source>
</evidence>
<keyword evidence="1" id="KW-0547">Nucleotide-binding</keyword>
<evidence type="ECO:0000256" key="1">
    <source>
        <dbReference type="ARBA" id="ARBA00022741"/>
    </source>
</evidence>
<evidence type="ECO:0000313" key="8">
    <source>
        <dbReference type="Proteomes" id="UP000589896"/>
    </source>
</evidence>
<dbReference type="SUPFAM" id="SSF50465">
    <property type="entry name" value="EF-Tu/eEF-1alpha/eIF2-gamma C-terminal domain"/>
    <property type="match status" value="1"/>
</dbReference>
<reference evidence="7 8" key="1">
    <citation type="submission" date="2020-07" db="EMBL/GenBank/DDBJ databases">
        <title>isolation of Luteimonas sp. SJ-16.</title>
        <authorList>
            <person name="Huang X.-X."/>
            <person name="Xu L."/>
            <person name="Sun J.-Q."/>
        </authorList>
    </citation>
    <scope>NUCLEOTIDE SEQUENCE [LARGE SCALE GENOMIC DNA]</scope>
    <source>
        <strain evidence="7 8">SJ-16</strain>
    </source>
</reference>
<dbReference type="AlphaFoldDB" id="A0A7Z0QUF5"/>
<keyword evidence="3" id="KW-0648">Protein biosynthesis</keyword>
<keyword evidence="5" id="KW-0732">Signal</keyword>
<organism evidence="7 8">
    <name type="scientific">Luteimonas deserti</name>
    <dbReference type="NCBI Taxonomy" id="2752306"/>
    <lineage>
        <taxon>Bacteria</taxon>
        <taxon>Pseudomonadati</taxon>
        <taxon>Pseudomonadota</taxon>
        <taxon>Gammaproteobacteria</taxon>
        <taxon>Lysobacterales</taxon>
        <taxon>Lysobacteraceae</taxon>
        <taxon>Luteimonas</taxon>
    </lineage>
</organism>
<evidence type="ECO:0000313" key="7">
    <source>
        <dbReference type="EMBL" id="NYZ63235.1"/>
    </source>
</evidence>
<feature type="chain" id="PRO_5031350530" description="Translation elongation factor EFTu/EF1A C-terminal domain-containing protein" evidence="5">
    <location>
        <begin position="23"/>
        <end position="135"/>
    </location>
</feature>
<feature type="domain" description="Translation elongation factor EFTu/EF1A C-terminal" evidence="6">
    <location>
        <begin position="53"/>
        <end position="124"/>
    </location>
</feature>
<evidence type="ECO:0000256" key="2">
    <source>
        <dbReference type="ARBA" id="ARBA00022768"/>
    </source>
</evidence>
<comment type="caution">
    <text evidence="7">The sequence shown here is derived from an EMBL/GenBank/DDBJ whole genome shotgun (WGS) entry which is preliminary data.</text>
</comment>
<dbReference type="InterPro" id="IPR004160">
    <property type="entry name" value="Transl_elong_EFTu/EF1A_C"/>
</dbReference>
<evidence type="ECO:0000256" key="5">
    <source>
        <dbReference type="SAM" id="SignalP"/>
    </source>
</evidence>
<dbReference type="GO" id="GO:0005525">
    <property type="term" value="F:GTP binding"/>
    <property type="evidence" value="ECO:0007669"/>
    <property type="project" value="UniProtKB-KW"/>
</dbReference>
<feature type="signal peptide" evidence="5">
    <location>
        <begin position="1"/>
        <end position="22"/>
    </location>
</feature>
<dbReference type="InterPro" id="IPR009001">
    <property type="entry name" value="Transl_elong_EF1A/Init_IF2_C"/>
</dbReference>
<keyword evidence="4" id="KW-0342">GTP-binding</keyword>
<name>A0A7Z0QUF5_9GAMM</name>
<keyword evidence="8" id="KW-1185">Reference proteome</keyword>
<dbReference type="GO" id="GO:0003746">
    <property type="term" value="F:translation elongation factor activity"/>
    <property type="evidence" value="ECO:0007669"/>
    <property type="project" value="UniProtKB-KW"/>
</dbReference>
<gene>
    <name evidence="7" type="ORF">H0E82_10730</name>
</gene>
<evidence type="ECO:0000256" key="4">
    <source>
        <dbReference type="ARBA" id="ARBA00023134"/>
    </source>
</evidence>
<protein>
    <recommendedName>
        <fullName evidence="6">Translation elongation factor EFTu/EF1A C-terminal domain-containing protein</fullName>
    </recommendedName>
</protein>
<dbReference type="Proteomes" id="UP000589896">
    <property type="component" value="Unassembled WGS sequence"/>
</dbReference>
<dbReference type="EMBL" id="JACCJZ010000017">
    <property type="protein sequence ID" value="NYZ63235.1"/>
    <property type="molecule type" value="Genomic_DNA"/>
</dbReference>
<evidence type="ECO:0000256" key="3">
    <source>
        <dbReference type="ARBA" id="ARBA00022917"/>
    </source>
</evidence>
<keyword evidence="2" id="KW-0251">Elongation factor</keyword>
<dbReference type="Gene3D" id="2.40.30.10">
    <property type="entry name" value="Translation factors"/>
    <property type="match status" value="1"/>
</dbReference>
<proteinExistence type="predicted"/>
<dbReference type="RefSeq" id="WP_180545441.1">
    <property type="nucleotide sequence ID" value="NZ_JACCJZ010000017.1"/>
</dbReference>
<sequence length="135" mass="13818">MNLICATTAGLLALLLATSAGASEPGPAAIDFDAGRPIAGALSLNGSESGRDARRTPIFSKYRPTLVFGGREVICTIHLAQGVRTIAPGETGDVTLDCRNAVSVAPGTRVTVREGGKNVGHVLVRAPETPTSARP</sequence>
<accession>A0A7Z0QUF5</accession>
<dbReference type="Pfam" id="PF03143">
    <property type="entry name" value="GTP_EFTU_D3"/>
    <property type="match status" value="1"/>
</dbReference>